<protein>
    <submittedName>
        <fullName evidence="1">Uncharacterized protein</fullName>
    </submittedName>
</protein>
<dbReference type="RefSeq" id="WP_149112855.1">
    <property type="nucleotide sequence ID" value="NZ_CP042425.1"/>
</dbReference>
<dbReference type="EMBL" id="CP042425">
    <property type="protein sequence ID" value="QEL18333.1"/>
    <property type="molecule type" value="Genomic_DNA"/>
</dbReference>
<evidence type="ECO:0000313" key="1">
    <source>
        <dbReference type="EMBL" id="QEL18333.1"/>
    </source>
</evidence>
<sequence>MSDQAPPSDNLSGVPTPELRKTLEHLLSAFRFEVDELYRPHFEAGYAIGQKFVTDPAHEAMTRRLAKYYQLLKEDEPAIKTPMNWIEKLAWPSEGDPRLWFIAVAMTGRTDLTLDDTERILVAAGIPESGTESPYLLAGFVVAVIDVTDGEETP</sequence>
<gene>
    <name evidence="1" type="ORF">PX52LOC_05354</name>
</gene>
<dbReference type="AlphaFoldDB" id="A0A5C1AJG8"/>
<organism evidence="1 2">
    <name type="scientific">Limnoglobus roseus</name>
    <dbReference type="NCBI Taxonomy" id="2598579"/>
    <lineage>
        <taxon>Bacteria</taxon>
        <taxon>Pseudomonadati</taxon>
        <taxon>Planctomycetota</taxon>
        <taxon>Planctomycetia</taxon>
        <taxon>Gemmatales</taxon>
        <taxon>Gemmataceae</taxon>
        <taxon>Limnoglobus</taxon>
    </lineage>
</organism>
<reference evidence="2" key="1">
    <citation type="submission" date="2019-08" db="EMBL/GenBank/DDBJ databases">
        <title>Limnoglobus roseus gen. nov., sp. nov., a novel freshwater planctomycete with a giant genome from the family Gemmataceae.</title>
        <authorList>
            <person name="Kulichevskaya I.S."/>
            <person name="Naumoff D.G."/>
            <person name="Miroshnikov K."/>
            <person name="Ivanova A."/>
            <person name="Philippov D.A."/>
            <person name="Hakobyan A."/>
            <person name="Rijpstra I.C."/>
            <person name="Sinninghe Damste J.S."/>
            <person name="Liesack W."/>
            <person name="Dedysh S.N."/>
        </authorList>
    </citation>
    <scope>NUCLEOTIDE SEQUENCE [LARGE SCALE GENOMIC DNA]</scope>
    <source>
        <strain evidence="2">PX52</strain>
    </source>
</reference>
<accession>A0A5C1AJG8</accession>
<dbReference type="Proteomes" id="UP000324974">
    <property type="component" value="Chromosome"/>
</dbReference>
<evidence type="ECO:0000313" key="2">
    <source>
        <dbReference type="Proteomes" id="UP000324974"/>
    </source>
</evidence>
<dbReference type="KEGG" id="lrs:PX52LOC_05354"/>
<proteinExistence type="predicted"/>
<name>A0A5C1AJG8_9BACT</name>
<keyword evidence="2" id="KW-1185">Reference proteome</keyword>